<keyword evidence="2" id="KW-1185">Reference proteome</keyword>
<organism evidence="1 2">
    <name type="scientific">Cryomyces minteri</name>
    <dbReference type="NCBI Taxonomy" id="331657"/>
    <lineage>
        <taxon>Eukaryota</taxon>
        <taxon>Fungi</taxon>
        <taxon>Dikarya</taxon>
        <taxon>Ascomycota</taxon>
        <taxon>Pezizomycotina</taxon>
        <taxon>Dothideomycetes</taxon>
        <taxon>Dothideomycetes incertae sedis</taxon>
        <taxon>Cryomyces</taxon>
    </lineage>
</organism>
<dbReference type="AlphaFoldDB" id="A0A4U0X2M5"/>
<sequence length="111" mass="12314">MVYDGASHTALSAIENVALRDQFVAAINGLNQHVKDWQEPPAGRLTKRCAWLTYSKRKNEVGDEKAACPACRKKGRICVRTEVGCEPTIVPLSAELRGDLSADDLRFWRTA</sequence>
<proteinExistence type="predicted"/>
<evidence type="ECO:0000313" key="1">
    <source>
        <dbReference type="EMBL" id="TKA70544.1"/>
    </source>
</evidence>
<dbReference type="Proteomes" id="UP000308768">
    <property type="component" value="Unassembled WGS sequence"/>
</dbReference>
<accession>A0A4U0X2M5</accession>
<comment type="caution">
    <text evidence="1">The sequence shown here is derived from an EMBL/GenBank/DDBJ whole genome shotgun (WGS) entry which is preliminary data.</text>
</comment>
<name>A0A4U0X2M5_9PEZI</name>
<reference evidence="1 2" key="1">
    <citation type="submission" date="2017-03" db="EMBL/GenBank/DDBJ databases">
        <title>Genomes of endolithic fungi from Antarctica.</title>
        <authorList>
            <person name="Coleine C."/>
            <person name="Masonjones S."/>
            <person name="Stajich J.E."/>
        </authorList>
    </citation>
    <scope>NUCLEOTIDE SEQUENCE [LARGE SCALE GENOMIC DNA]</scope>
    <source>
        <strain evidence="1 2">CCFEE 5187</strain>
    </source>
</reference>
<gene>
    <name evidence="1" type="ORF">B0A49_05805</name>
</gene>
<protein>
    <submittedName>
        <fullName evidence="1">Uncharacterized protein</fullName>
    </submittedName>
</protein>
<dbReference type="EMBL" id="NAJN01000635">
    <property type="protein sequence ID" value="TKA70544.1"/>
    <property type="molecule type" value="Genomic_DNA"/>
</dbReference>
<evidence type="ECO:0000313" key="2">
    <source>
        <dbReference type="Proteomes" id="UP000308768"/>
    </source>
</evidence>